<dbReference type="GO" id="GO:0006313">
    <property type="term" value="P:DNA transposition"/>
    <property type="evidence" value="ECO:0007669"/>
    <property type="project" value="InterPro"/>
</dbReference>
<dbReference type="AlphaFoldDB" id="A0A1H5PDS4"/>
<reference evidence="2 3" key="1">
    <citation type="submission" date="2016-10" db="EMBL/GenBank/DDBJ databases">
        <authorList>
            <person name="de Groot N.N."/>
        </authorList>
    </citation>
    <scope>NUCLEOTIDE SEQUENCE [LARGE SCALE GENOMIC DNA]</scope>
    <source>
        <strain evidence="2 3">DSM 22274</strain>
    </source>
</reference>
<keyword evidence="1" id="KW-0175">Coiled coil</keyword>
<evidence type="ECO:0000313" key="3">
    <source>
        <dbReference type="Proteomes" id="UP000182725"/>
    </source>
</evidence>
<name>A0A1H5PDS4_9MICC</name>
<dbReference type="InterPro" id="IPR036388">
    <property type="entry name" value="WH-like_DNA-bd_sf"/>
</dbReference>
<dbReference type="InterPro" id="IPR009057">
    <property type="entry name" value="Homeodomain-like_sf"/>
</dbReference>
<evidence type="ECO:0000313" key="2">
    <source>
        <dbReference type="EMBL" id="SEF11157.1"/>
    </source>
</evidence>
<feature type="coiled-coil region" evidence="1">
    <location>
        <begin position="63"/>
        <end position="90"/>
    </location>
</feature>
<dbReference type="GO" id="GO:0004803">
    <property type="term" value="F:transposase activity"/>
    <property type="evidence" value="ECO:0007669"/>
    <property type="project" value="InterPro"/>
</dbReference>
<dbReference type="Gene3D" id="1.10.10.10">
    <property type="entry name" value="Winged helix-like DNA-binding domain superfamily/Winged helix DNA-binding domain"/>
    <property type="match status" value="1"/>
</dbReference>
<accession>A0A1H5PDS4</accession>
<organism evidence="2 3">
    <name type="scientific">Arthrobacter alpinus</name>
    <dbReference type="NCBI Taxonomy" id="656366"/>
    <lineage>
        <taxon>Bacteria</taxon>
        <taxon>Bacillati</taxon>
        <taxon>Actinomycetota</taxon>
        <taxon>Actinomycetes</taxon>
        <taxon>Micrococcales</taxon>
        <taxon>Micrococcaceae</taxon>
        <taxon>Arthrobacter</taxon>
    </lineage>
</organism>
<protein>
    <submittedName>
        <fullName evidence="2">Transposase and inactivated derivatives</fullName>
    </submittedName>
</protein>
<proteinExistence type="predicted"/>
<dbReference type="SUPFAM" id="SSF46689">
    <property type="entry name" value="Homeodomain-like"/>
    <property type="match status" value="1"/>
</dbReference>
<dbReference type="GO" id="GO:0003677">
    <property type="term" value="F:DNA binding"/>
    <property type="evidence" value="ECO:0007669"/>
    <property type="project" value="InterPro"/>
</dbReference>
<dbReference type="Proteomes" id="UP000182725">
    <property type="component" value="Unassembled WGS sequence"/>
</dbReference>
<dbReference type="EMBL" id="FNTV01000002">
    <property type="protein sequence ID" value="SEF11157.1"/>
    <property type="molecule type" value="Genomic_DNA"/>
</dbReference>
<sequence>MPKNFPPEVRDRAVRMVLDRLPDYPSVNAACKVVAPKLGVGTESLRRWVIQAQIDAGAKEGPSSNELEEIKRLRAEVRDLKESNEILKQASIFFARELDPRRR</sequence>
<evidence type="ECO:0000256" key="1">
    <source>
        <dbReference type="SAM" id="Coils"/>
    </source>
</evidence>
<gene>
    <name evidence="2" type="ORF">SAMN04489740_4073</name>
</gene>
<dbReference type="Pfam" id="PF01527">
    <property type="entry name" value="HTH_Tnp_1"/>
    <property type="match status" value="1"/>
</dbReference>
<dbReference type="InterPro" id="IPR002514">
    <property type="entry name" value="Transposase_8"/>
</dbReference>